<accession>A0A2W5BBE6</accession>
<dbReference type="AlphaFoldDB" id="A0A2W5BBE6"/>
<evidence type="ECO:0000313" key="1">
    <source>
        <dbReference type="EMBL" id="PZP02637.1"/>
    </source>
</evidence>
<evidence type="ECO:0000313" key="2">
    <source>
        <dbReference type="Proteomes" id="UP000249451"/>
    </source>
</evidence>
<proteinExistence type="predicted"/>
<gene>
    <name evidence="1" type="ORF">DI609_02135</name>
</gene>
<comment type="caution">
    <text evidence="1">The sequence shown here is derived from an EMBL/GenBank/DDBJ whole genome shotgun (WGS) entry which is preliminary data.</text>
</comment>
<reference evidence="1 2" key="1">
    <citation type="submission" date="2017-11" db="EMBL/GenBank/DDBJ databases">
        <title>Infants hospitalized years apart are colonized by the same room-sourced microbial strains.</title>
        <authorList>
            <person name="Brooks B."/>
            <person name="Olm M.R."/>
            <person name="Firek B.A."/>
            <person name="Baker R."/>
            <person name="Thomas B.C."/>
            <person name="Morowitz M.J."/>
            <person name="Banfield J.F."/>
        </authorList>
    </citation>
    <scope>NUCLEOTIDE SEQUENCE [LARGE SCALE GENOMIC DNA]</scope>
    <source>
        <strain evidence="1">S2_012_000_R3_87</strain>
    </source>
</reference>
<sequence length="300" mass="31898">MLKLMAVKLRLRRMKEVGGAMPNAETKRLIRSQLWSPVQNTSLWLAWWLHGVISTDEVIDSFHAVQGRHHRVLARAGGTVSGTASEADEATGLIDLLKTVRAVTEGAPVGLEHRPLVNLVLAGMGDPPPLPAGEAASAVAAAGAGIAFADKDPLVHHVAVPEIIDSSVIYWHWHTAEGRAPQLPTNGPGDADAMLRQATDRAVAGIESSGVMVRWPTGSVGPRMLVGALSDAFGVPGLPVNVPSRAEKLMARADYVAATIDVARDSAPQSSLDPFLLPLGRAVRIARMTAVDYAQRELLR</sequence>
<organism evidence="1 2">
    <name type="scientific">Corynebacterium urealyticum</name>
    <dbReference type="NCBI Taxonomy" id="43771"/>
    <lineage>
        <taxon>Bacteria</taxon>
        <taxon>Bacillati</taxon>
        <taxon>Actinomycetota</taxon>
        <taxon>Actinomycetes</taxon>
        <taxon>Mycobacteriales</taxon>
        <taxon>Corynebacteriaceae</taxon>
        <taxon>Corynebacterium</taxon>
    </lineage>
</organism>
<dbReference type="EMBL" id="QFNY01000030">
    <property type="protein sequence ID" value="PZP02637.1"/>
    <property type="molecule type" value="Genomic_DNA"/>
</dbReference>
<protein>
    <submittedName>
        <fullName evidence="1">Uncharacterized protein</fullName>
    </submittedName>
</protein>
<name>A0A2W5BBE6_9CORY</name>
<dbReference type="Proteomes" id="UP000249451">
    <property type="component" value="Unassembled WGS sequence"/>
</dbReference>